<reference evidence="3" key="1">
    <citation type="journal article" date="2019" name="Int. J. Syst. Evol. Microbiol.">
        <title>The Global Catalogue of Microorganisms (GCM) 10K type strain sequencing project: providing services to taxonomists for standard genome sequencing and annotation.</title>
        <authorList>
            <consortium name="The Broad Institute Genomics Platform"/>
            <consortium name="The Broad Institute Genome Sequencing Center for Infectious Disease"/>
            <person name="Wu L."/>
            <person name="Ma J."/>
        </authorList>
    </citation>
    <scope>NUCLEOTIDE SEQUENCE [LARGE SCALE GENOMIC DNA]</scope>
    <source>
        <strain evidence="3">JCM 10083</strain>
    </source>
</reference>
<accession>A0ABW2SVI2</accession>
<evidence type="ECO:0000313" key="2">
    <source>
        <dbReference type="EMBL" id="MFC7600312.1"/>
    </source>
</evidence>
<protein>
    <submittedName>
        <fullName evidence="2">Uncharacterized protein</fullName>
    </submittedName>
</protein>
<evidence type="ECO:0000313" key="3">
    <source>
        <dbReference type="Proteomes" id="UP001596514"/>
    </source>
</evidence>
<sequence>MIPAERVDHGGADGTLRVRVTRVGADTALAQIVKLVQQAQNSKAPRQRLADRAAF</sequence>
<keyword evidence="3" id="KW-1185">Reference proteome</keyword>
<keyword evidence="1" id="KW-1278">Translocase</keyword>
<dbReference type="PANTHER" id="PTHR43520">
    <property type="entry name" value="ATP7, ISOFORM B"/>
    <property type="match status" value="1"/>
</dbReference>
<dbReference type="RefSeq" id="WP_343964203.1">
    <property type="nucleotide sequence ID" value="NZ_BAAAGK010000022.1"/>
</dbReference>
<gene>
    <name evidence="2" type="ORF">ACFQVD_09395</name>
</gene>
<organism evidence="2 3">
    <name type="scientific">Streptosporangium amethystogenes subsp. fukuiense</name>
    <dbReference type="NCBI Taxonomy" id="698418"/>
    <lineage>
        <taxon>Bacteria</taxon>
        <taxon>Bacillati</taxon>
        <taxon>Actinomycetota</taxon>
        <taxon>Actinomycetes</taxon>
        <taxon>Streptosporangiales</taxon>
        <taxon>Streptosporangiaceae</taxon>
        <taxon>Streptosporangium</taxon>
    </lineage>
</organism>
<dbReference type="PANTHER" id="PTHR43520:SF8">
    <property type="entry name" value="P-TYPE CU(+) TRANSPORTER"/>
    <property type="match status" value="1"/>
</dbReference>
<proteinExistence type="predicted"/>
<dbReference type="EMBL" id="JBHTEE010000001">
    <property type="protein sequence ID" value="MFC7600312.1"/>
    <property type="molecule type" value="Genomic_DNA"/>
</dbReference>
<comment type="caution">
    <text evidence="2">The sequence shown here is derived from an EMBL/GenBank/DDBJ whole genome shotgun (WGS) entry which is preliminary data.</text>
</comment>
<dbReference type="Gene3D" id="2.70.150.10">
    <property type="entry name" value="Calcium-transporting ATPase, cytoplasmic transduction domain A"/>
    <property type="match status" value="1"/>
</dbReference>
<evidence type="ECO:0000256" key="1">
    <source>
        <dbReference type="ARBA" id="ARBA00022967"/>
    </source>
</evidence>
<dbReference type="Proteomes" id="UP001596514">
    <property type="component" value="Unassembled WGS sequence"/>
</dbReference>
<name>A0ABW2SVI2_9ACTN</name>